<dbReference type="Proteomes" id="UP000651728">
    <property type="component" value="Unassembled WGS sequence"/>
</dbReference>
<sequence length="153" mass="16879">MKPGVEFYATAAQVIPVILLTLTLEERFREPPKGVTLRGLKRVELNNMERAWAKILPTVALVLGETAAIAGTAGITNVIATRLVFFGLGMGGWALIRPLVEGWIDEMKNQDPPKNLSRWEKFSYPFDLMGTESIGQLATLVPIVAMIWAMLVV</sequence>
<proteinExistence type="predicted"/>
<evidence type="ECO:0000313" key="3">
    <source>
        <dbReference type="Proteomes" id="UP000651728"/>
    </source>
</evidence>
<dbReference type="RefSeq" id="WP_204284386.1">
    <property type="nucleotide sequence ID" value="NZ_BAABEJ010000003.1"/>
</dbReference>
<accession>A0ABQ4F891</accession>
<keyword evidence="1" id="KW-1133">Transmembrane helix</keyword>
<dbReference type="EMBL" id="BOOB01000008">
    <property type="protein sequence ID" value="GIH31005.1"/>
    <property type="molecule type" value="Genomic_DNA"/>
</dbReference>
<gene>
    <name evidence="2" type="ORF">Mam01_11690</name>
</gene>
<name>A0ABQ4F891_9ACTN</name>
<feature type="transmembrane region" description="Helical" evidence="1">
    <location>
        <begin position="83"/>
        <end position="100"/>
    </location>
</feature>
<keyword evidence="3" id="KW-1185">Reference proteome</keyword>
<evidence type="ECO:0000256" key="1">
    <source>
        <dbReference type="SAM" id="Phobius"/>
    </source>
</evidence>
<organism evidence="2 3">
    <name type="scientific">Microbispora amethystogenes</name>
    <dbReference type="NCBI Taxonomy" id="1427754"/>
    <lineage>
        <taxon>Bacteria</taxon>
        <taxon>Bacillati</taxon>
        <taxon>Actinomycetota</taxon>
        <taxon>Actinomycetes</taxon>
        <taxon>Streptosporangiales</taxon>
        <taxon>Streptosporangiaceae</taxon>
        <taxon>Microbispora</taxon>
    </lineage>
</organism>
<evidence type="ECO:0000313" key="2">
    <source>
        <dbReference type="EMBL" id="GIH31005.1"/>
    </source>
</evidence>
<reference evidence="2 3" key="1">
    <citation type="submission" date="2021-01" db="EMBL/GenBank/DDBJ databases">
        <title>Whole genome shotgun sequence of Microbispora amethystogenes NBRC 101907.</title>
        <authorList>
            <person name="Komaki H."/>
            <person name="Tamura T."/>
        </authorList>
    </citation>
    <scope>NUCLEOTIDE SEQUENCE [LARGE SCALE GENOMIC DNA]</scope>
    <source>
        <strain evidence="2 3">NBRC 101907</strain>
    </source>
</reference>
<protein>
    <submittedName>
        <fullName evidence="2">Uncharacterized protein</fullName>
    </submittedName>
</protein>
<keyword evidence="1" id="KW-0472">Membrane</keyword>
<comment type="caution">
    <text evidence="2">The sequence shown here is derived from an EMBL/GenBank/DDBJ whole genome shotgun (WGS) entry which is preliminary data.</text>
</comment>
<keyword evidence="1" id="KW-0812">Transmembrane</keyword>
<feature type="transmembrane region" description="Helical" evidence="1">
    <location>
        <begin position="134"/>
        <end position="152"/>
    </location>
</feature>